<evidence type="ECO:0000256" key="1">
    <source>
        <dbReference type="SAM" id="MobiDB-lite"/>
    </source>
</evidence>
<sequence>MVENLSSSQLSRNHYHVLHECLCNLETLMVKRDAEWERQDVEFTRLLALISKRVTTFESPPTTAASPVHDEKTDQTAVEELTAAELSTSQETMNCIGTQEKRALATGIPAAALNQGKETPSATEKQQQPLRPPSLQSPRPQDPRSRGKDRTLETKSWI</sequence>
<keyword evidence="3" id="KW-1185">Reference proteome</keyword>
<evidence type="ECO:0000313" key="2">
    <source>
        <dbReference type="EMBL" id="CAL1382764.1"/>
    </source>
</evidence>
<gene>
    <name evidence="2" type="ORF">LTRI10_LOCUS24074</name>
</gene>
<feature type="compositionally biased region" description="Low complexity" evidence="1">
    <location>
        <begin position="126"/>
        <end position="139"/>
    </location>
</feature>
<protein>
    <submittedName>
        <fullName evidence="2">Uncharacterized protein</fullName>
    </submittedName>
</protein>
<dbReference type="Proteomes" id="UP001497516">
    <property type="component" value="Chromosome 4"/>
</dbReference>
<name>A0AAV2EAB5_9ROSI</name>
<evidence type="ECO:0000313" key="3">
    <source>
        <dbReference type="Proteomes" id="UP001497516"/>
    </source>
</evidence>
<organism evidence="2 3">
    <name type="scientific">Linum trigynum</name>
    <dbReference type="NCBI Taxonomy" id="586398"/>
    <lineage>
        <taxon>Eukaryota</taxon>
        <taxon>Viridiplantae</taxon>
        <taxon>Streptophyta</taxon>
        <taxon>Embryophyta</taxon>
        <taxon>Tracheophyta</taxon>
        <taxon>Spermatophyta</taxon>
        <taxon>Magnoliopsida</taxon>
        <taxon>eudicotyledons</taxon>
        <taxon>Gunneridae</taxon>
        <taxon>Pentapetalae</taxon>
        <taxon>rosids</taxon>
        <taxon>fabids</taxon>
        <taxon>Malpighiales</taxon>
        <taxon>Linaceae</taxon>
        <taxon>Linum</taxon>
    </lineage>
</organism>
<accession>A0AAV2EAB5</accession>
<feature type="compositionally biased region" description="Polar residues" evidence="1">
    <location>
        <begin position="116"/>
        <end position="125"/>
    </location>
</feature>
<dbReference type="AlphaFoldDB" id="A0AAV2EAB5"/>
<feature type="region of interest" description="Disordered" evidence="1">
    <location>
        <begin position="107"/>
        <end position="158"/>
    </location>
</feature>
<feature type="compositionally biased region" description="Basic and acidic residues" evidence="1">
    <location>
        <begin position="141"/>
        <end position="158"/>
    </location>
</feature>
<proteinExistence type="predicted"/>
<dbReference type="EMBL" id="OZ034817">
    <property type="protein sequence ID" value="CAL1382764.1"/>
    <property type="molecule type" value="Genomic_DNA"/>
</dbReference>
<reference evidence="2 3" key="1">
    <citation type="submission" date="2024-04" db="EMBL/GenBank/DDBJ databases">
        <authorList>
            <person name="Fracassetti M."/>
        </authorList>
    </citation>
    <scope>NUCLEOTIDE SEQUENCE [LARGE SCALE GENOMIC DNA]</scope>
</reference>